<reference evidence="1 2" key="1">
    <citation type="submission" date="2022-10" db="EMBL/GenBank/DDBJ databases">
        <title>Sphingomonas sp.</title>
        <authorList>
            <person name="Jin C."/>
        </authorList>
    </citation>
    <scope>NUCLEOTIDE SEQUENCE [LARGE SCALE GENOMIC DNA]</scope>
    <source>
        <strain evidence="1 2">BN140010</strain>
    </source>
</reference>
<protein>
    <submittedName>
        <fullName evidence="1">DUF2336 domain-containing protein</fullName>
    </submittedName>
</protein>
<gene>
    <name evidence="1" type="ORF">OMW55_05905</name>
</gene>
<dbReference type="Proteomes" id="UP001526246">
    <property type="component" value="Unassembled WGS sequence"/>
</dbReference>
<keyword evidence="2" id="KW-1185">Reference proteome</keyword>
<name>A0ABT3JE25_9SPHN</name>
<proteinExistence type="predicted"/>
<sequence length="337" mass="35475">MVEAQPTAVLEWSRRAARAHAAGMNGRLATAMTDFLLDPAERLSEQERALMTSMLAALIGGLAEELALRLGPNAAAHVDADVLMDRLRAAGLLGRPRLIALLLRRSWLIRSRDLPGEGGTALLQGFAGDRDPAVASAAMAVVLARASNRDRFGRPGLSLSDCDAETAVDLTYAVAAAFDTDGEEALVAAAVDLLARHDEGERLEALEARLVLAIDQAGRLDAAGLLAMAARGEVGLLAEALARIARIPAEAAWSMLMRRDEPALGQLLRLAEQPRTVAAGLIAALTNRLALADPASAIAGFDAMTPSEATAVRSRLRLPSLFKAARAVLQGDGQHRA</sequence>
<dbReference type="RefSeq" id="WP_264881549.1">
    <property type="nucleotide sequence ID" value="NZ_JAPDOB010000001.1"/>
</dbReference>
<evidence type="ECO:0000313" key="2">
    <source>
        <dbReference type="Proteomes" id="UP001526246"/>
    </source>
</evidence>
<accession>A0ABT3JE25</accession>
<evidence type="ECO:0000313" key="1">
    <source>
        <dbReference type="EMBL" id="MCW3797340.1"/>
    </source>
</evidence>
<organism evidence="1 2">
    <name type="scientific">Sphingomonas arvum</name>
    <dbReference type="NCBI Taxonomy" id="2992113"/>
    <lineage>
        <taxon>Bacteria</taxon>
        <taxon>Pseudomonadati</taxon>
        <taxon>Pseudomonadota</taxon>
        <taxon>Alphaproteobacteria</taxon>
        <taxon>Sphingomonadales</taxon>
        <taxon>Sphingomonadaceae</taxon>
        <taxon>Sphingomonas</taxon>
    </lineage>
</organism>
<comment type="caution">
    <text evidence="1">The sequence shown here is derived from an EMBL/GenBank/DDBJ whole genome shotgun (WGS) entry which is preliminary data.</text>
</comment>
<dbReference type="EMBL" id="JAPDOB010000001">
    <property type="protein sequence ID" value="MCW3797340.1"/>
    <property type="molecule type" value="Genomic_DNA"/>
</dbReference>